<keyword evidence="2" id="KW-1185">Reference proteome</keyword>
<dbReference type="AlphaFoldDB" id="A0A7R7XTG0"/>
<protein>
    <submittedName>
        <fullName evidence="1">Uncharacterized protein</fullName>
    </submittedName>
</protein>
<dbReference type="Proteomes" id="UP000654913">
    <property type="component" value="Chromosome 5"/>
</dbReference>
<reference evidence="1" key="2">
    <citation type="submission" date="2021-02" db="EMBL/GenBank/DDBJ databases">
        <title>Aspergillus puulaauensis MK2 genome sequence.</title>
        <authorList>
            <person name="Futagami T."/>
            <person name="Mori K."/>
            <person name="Kadooka C."/>
            <person name="Tanaka T."/>
        </authorList>
    </citation>
    <scope>NUCLEOTIDE SEQUENCE</scope>
    <source>
        <strain evidence="1">MK2</strain>
    </source>
</reference>
<reference evidence="1" key="1">
    <citation type="submission" date="2021-01" db="EMBL/GenBank/DDBJ databases">
        <authorList>
            <consortium name="Aspergillus puulaauensis MK2 genome sequencing consortium"/>
            <person name="Kazuki M."/>
            <person name="Futagami T."/>
        </authorList>
    </citation>
    <scope>NUCLEOTIDE SEQUENCE</scope>
    <source>
        <strain evidence="1">MK2</strain>
    </source>
</reference>
<dbReference type="RefSeq" id="XP_041558757.1">
    <property type="nucleotide sequence ID" value="XM_041706364.1"/>
</dbReference>
<name>A0A7R7XTG0_9EURO</name>
<evidence type="ECO:0000313" key="2">
    <source>
        <dbReference type="Proteomes" id="UP000654913"/>
    </source>
</evidence>
<evidence type="ECO:0000313" key="1">
    <source>
        <dbReference type="EMBL" id="BCS26563.1"/>
    </source>
</evidence>
<organism evidence="1 2">
    <name type="scientific">Aspergillus puulaauensis</name>
    <dbReference type="NCBI Taxonomy" id="1220207"/>
    <lineage>
        <taxon>Eukaryota</taxon>
        <taxon>Fungi</taxon>
        <taxon>Dikarya</taxon>
        <taxon>Ascomycota</taxon>
        <taxon>Pezizomycotina</taxon>
        <taxon>Eurotiomycetes</taxon>
        <taxon>Eurotiomycetidae</taxon>
        <taxon>Eurotiales</taxon>
        <taxon>Aspergillaceae</taxon>
        <taxon>Aspergillus</taxon>
    </lineage>
</organism>
<sequence length="62" mass="6866">MLDHGQYMCISEIGPSKPSTRALRLPVSPHNTQDDDPTFYQIGCMATCKALAGGELLNRTQW</sequence>
<dbReference type="GeneID" id="64976568"/>
<dbReference type="KEGG" id="apuu:APUU_51274S"/>
<dbReference type="EMBL" id="AP024447">
    <property type="protein sequence ID" value="BCS26563.1"/>
    <property type="molecule type" value="Genomic_DNA"/>
</dbReference>
<gene>
    <name evidence="1" type="ORF">APUU_51274S</name>
</gene>
<accession>A0A7R7XTG0</accession>
<proteinExistence type="predicted"/>